<keyword evidence="1" id="KW-0472">Membrane</keyword>
<feature type="transmembrane region" description="Helical" evidence="1">
    <location>
        <begin position="121"/>
        <end position="143"/>
    </location>
</feature>
<evidence type="ECO:0000256" key="1">
    <source>
        <dbReference type="SAM" id="Phobius"/>
    </source>
</evidence>
<dbReference type="AlphaFoldDB" id="A0A7K1LH80"/>
<evidence type="ECO:0000313" key="2">
    <source>
        <dbReference type="EMBL" id="MUN54547.1"/>
    </source>
</evidence>
<sequence>MNTSTLTGFALLVVLIAWICLRQFLWSPVRPQRNMKIGMVLGIIAVANLWHSPIPVKGGDVGILAIELVAGAACGLWQAKLAEVRPISDKTVARLEARARRKEEPVADLPEQESRAGVQGLVIWLLLLGLRVGLGIFSSAHGYDLMSSMWPTYLVIAANRIVNGAVFARRTVDNRVTA</sequence>
<evidence type="ECO:0000313" key="3">
    <source>
        <dbReference type="Proteomes" id="UP000462152"/>
    </source>
</evidence>
<dbReference type="Proteomes" id="UP000462152">
    <property type="component" value="Unassembled WGS sequence"/>
</dbReference>
<name>A0A7K1LH80_9MICC</name>
<keyword evidence="1" id="KW-0812">Transmembrane</keyword>
<organism evidence="2 3">
    <name type="scientific">Rothia koreensis</name>
    <dbReference type="NCBI Taxonomy" id="592378"/>
    <lineage>
        <taxon>Bacteria</taxon>
        <taxon>Bacillati</taxon>
        <taxon>Actinomycetota</taxon>
        <taxon>Actinomycetes</taxon>
        <taxon>Micrococcales</taxon>
        <taxon>Micrococcaceae</taxon>
        <taxon>Rothia</taxon>
    </lineage>
</organism>
<feature type="transmembrane region" description="Helical" evidence="1">
    <location>
        <begin position="6"/>
        <end position="25"/>
    </location>
</feature>
<accession>A0A7K1LH80</accession>
<evidence type="ECO:0008006" key="4">
    <source>
        <dbReference type="Google" id="ProtNLM"/>
    </source>
</evidence>
<proteinExistence type="predicted"/>
<keyword evidence="3" id="KW-1185">Reference proteome</keyword>
<protein>
    <recommendedName>
        <fullName evidence="4">DUF1453 family protein</fullName>
    </recommendedName>
</protein>
<keyword evidence="1" id="KW-1133">Transmembrane helix</keyword>
<reference evidence="2 3" key="1">
    <citation type="submission" date="2019-12" db="EMBL/GenBank/DDBJ databases">
        <authorList>
            <person name="Li J."/>
            <person name="Shi Y."/>
            <person name="Xu G."/>
            <person name="Xiao D."/>
            <person name="Ran X."/>
        </authorList>
    </citation>
    <scope>NUCLEOTIDE SEQUENCE [LARGE SCALE GENOMIC DNA]</scope>
    <source>
        <strain evidence="2 3">JCM 15915</strain>
    </source>
</reference>
<comment type="caution">
    <text evidence="2">The sequence shown here is derived from an EMBL/GenBank/DDBJ whole genome shotgun (WGS) entry which is preliminary data.</text>
</comment>
<dbReference type="OrthoDB" id="4878571at2"/>
<dbReference type="EMBL" id="WOGT01000002">
    <property type="protein sequence ID" value="MUN54547.1"/>
    <property type="molecule type" value="Genomic_DNA"/>
</dbReference>
<gene>
    <name evidence="2" type="ORF">GMA10_04860</name>
</gene>
<dbReference type="RefSeq" id="WP_129315130.1">
    <property type="nucleotide sequence ID" value="NZ_NOIQ01000004.1"/>
</dbReference>